<gene>
    <name evidence="1" type="ORF">C5471_18485</name>
</gene>
<dbReference type="InterPro" id="IPR038202">
    <property type="entry name" value="Cro_sf"/>
</dbReference>
<dbReference type="Pfam" id="PF09048">
    <property type="entry name" value="Cro"/>
    <property type="match status" value="1"/>
</dbReference>
<accession>A0ABX0GMY2</accession>
<dbReference type="EMBL" id="PUJU01000049">
    <property type="protein sequence ID" value="NHB89573.1"/>
    <property type="molecule type" value="Genomic_DNA"/>
</dbReference>
<organism evidence="1 2">
    <name type="scientific">Photorhabdus tasmaniensis</name>
    <dbReference type="NCBI Taxonomy" id="1004159"/>
    <lineage>
        <taxon>Bacteria</taxon>
        <taxon>Pseudomonadati</taxon>
        <taxon>Pseudomonadota</taxon>
        <taxon>Gammaproteobacteria</taxon>
        <taxon>Enterobacterales</taxon>
        <taxon>Morganellaceae</taxon>
        <taxon>Photorhabdus</taxon>
    </lineage>
</organism>
<dbReference type="Gene3D" id="3.30.240.10">
    <property type="entry name" value="CRO Repressor"/>
    <property type="match status" value="1"/>
</dbReference>
<proteinExistence type="predicted"/>
<dbReference type="InterPro" id="IPR000655">
    <property type="entry name" value="Cro-like"/>
</dbReference>
<protein>
    <recommendedName>
        <fullName evidence="3">Cro/Cl family transcriptional regulator</fullName>
    </recommendedName>
</protein>
<dbReference type="Proteomes" id="UP000697802">
    <property type="component" value="Unassembled WGS sequence"/>
</dbReference>
<dbReference type="RefSeq" id="WP_040154730.1">
    <property type="nucleotide sequence ID" value="NZ_CAWPIF010000049.1"/>
</dbReference>
<evidence type="ECO:0008006" key="3">
    <source>
        <dbReference type="Google" id="ProtNLM"/>
    </source>
</evidence>
<reference evidence="1 2" key="1">
    <citation type="submission" date="2018-02" db="EMBL/GenBank/DDBJ databases">
        <authorList>
            <person name="Machado R.A."/>
        </authorList>
    </citation>
    <scope>NUCLEOTIDE SEQUENCE [LARGE SCALE GENOMIC DNA]</scope>
    <source>
        <strain evidence="1 2">T327</strain>
    </source>
</reference>
<evidence type="ECO:0000313" key="2">
    <source>
        <dbReference type="Proteomes" id="UP000697802"/>
    </source>
</evidence>
<keyword evidence="2" id="KW-1185">Reference proteome</keyword>
<sequence length="63" mass="6986">MRTIPLSEYVLEKGQAKAADEIGCHQTAVSKALRTGRSIFVIQFPDGRVKAEEIKPFPNQVSK</sequence>
<evidence type="ECO:0000313" key="1">
    <source>
        <dbReference type="EMBL" id="NHB89573.1"/>
    </source>
</evidence>
<dbReference type="InterPro" id="IPR010982">
    <property type="entry name" value="Lambda_DNA-bd_dom_sf"/>
</dbReference>
<comment type="caution">
    <text evidence="1">The sequence shown here is derived from an EMBL/GenBank/DDBJ whole genome shotgun (WGS) entry which is preliminary data.</text>
</comment>
<name>A0ABX0GMY2_9GAMM</name>
<dbReference type="PIRSF" id="PIRSF003217">
    <property type="entry name" value="Cro_protein"/>
    <property type="match status" value="1"/>
</dbReference>
<dbReference type="SUPFAM" id="SSF47413">
    <property type="entry name" value="lambda repressor-like DNA-binding domains"/>
    <property type="match status" value="1"/>
</dbReference>